<dbReference type="Pfam" id="PF23840">
    <property type="entry name" value="Phage_tail_terminator"/>
    <property type="match status" value="1"/>
</dbReference>
<name>A0ABZ0YVD0_9GAMM</name>
<organism evidence="1 2">
    <name type="scientific">Guyparkeria halophila</name>
    <dbReference type="NCBI Taxonomy" id="47960"/>
    <lineage>
        <taxon>Bacteria</taxon>
        <taxon>Pseudomonadati</taxon>
        <taxon>Pseudomonadota</taxon>
        <taxon>Gammaproteobacteria</taxon>
        <taxon>Chromatiales</taxon>
        <taxon>Thioalkalibacteraceae</taxon>
        <taxon>Guyparkeria</taxon>
    </lineage>
</organism>
<accession>A0ABZ0YVD0</accession>
<dbReference type="InterPro" id="IPR056912">
    <property type="entry name" value="Phage_JBD30_tail_term-like"/>
</dbReference>
<gene>
    <name evidence="1" type="ORF">SR882_10285</name>
</gene>
<sequence>MDFLELEAPIKARLEAGVGESVKVFTAPDLDGVAAGNRPAPAVDLLYRGYRPKDGNAAGGFAVIEQTWWTVIAVRNRRHVASGNAARAEAGPIAGAVIKSLLGWAPTGAKAMAIAPAPQAGYDAGYFYLPIAWTTQLNVRTDACASS</sequence>
<proteinExistence type="predicted"/>
<reference evidence="1 2" key="1">
    <citation type="submission" date="2023-11" db="EMBL/GenBank/DDBJ databases">
        <title>MicrobeMod: A computational toolkit for identifying prokaryotic methylation and restriction-modification with nanopore sequencing.</title>
        <authorList>
            <person name="Crits-Christoph A."/>
            <person name="Kang S.C."/>
            <person name="Lee H."/>
            <person name="Ostrov N."/>
        </authorList>
    </citation>
    <scope>NUCLEOTIDE SEQUENCE [LARGE SCALE GENOMIC DNA]</scope>
    <source>
        <strain evidence="1 2">ATCC 49870</strain>
    </source>
</reference>
<dbReference type="RefSeq" id="WP_322521153.1">
    <property type="nucleotide sequence ID" value="NZ_CP140153.1"/>
</dbReference>
<protein>
    <submittedName>
        <fullName evidence="1">Uncharacterized protein</fullName>
    </submittedName>
</protein>
<evidence type="ECO:0000313" key="2">
    <source>
        <dbReference type="Proteomes" id="UP001327459"/>
    </source>
</evidence>
<dbReference type="Proteomes" id="UP001327459">
    <property type="component" value="Chromosome"/>
</dbReference>
<dbReference type="EMBL" id="CP140153">
    <property type="protein sequence ID" value="WQH16138.1"/>
    <property type="molecule type" value="Genomic_DNA"/>
</dbReference>
<keyword evidence="2" id="KW-1185">Reference proteome</keyword>
<evidence type="ECO:0000313" key="1">
    <source>
        <dbReference type="EMBL" id="WQH16138.1"/>
    </source>
</evidence>